<dbReference type="Pfam" id="PF13191">
    <property type="entry name" value="AAA_16"/>
    <property type="match status" value="1"/>
</dbReference>
<comment type="caution">
    <text evidence="5">The sequence shown here is derived from an EMBL/GenBank/DDBJ whole genome shotgun (WGS) entry which is preliminary data.</text>
</comment>
<dbReference type="InterPro" id="IPR019734">
    <property type="entry name" value="TPR_rpt"/>
</dbReference>
<proteinExistence type="predicted"/>
<dbReference type="Gene3D" id="1.10.10.10">
    <property type="entry name" value="Winged helix-like DNA-binding domain superfamily/Winged helix DNA-binding domain"/>
    <property type="match status" value="1"/>
</dbReference>
<accession>A0A7W3MTK4</accession>
<keyword evidence="6" id="KW-1185">Reference proteome</keyword>
<organism evidence="5 6">
    <name type="scientific">Thermomonospora cellulosilytica</name>
    <dbReference type="NCBI Taxonomy" id="1411118"/>
    <lineage>
        <taxon>Bacteria</taxon>
        <taxon>Bacillati</taxon>
        <taxon>Actinomycetota</taxon>
        <taxon>Actinomycetes</taxon>
        <taxon>Streptosporangiales</taxon>
        <taxon>Thermomonosporaceae</taxon>
        <taxon>Thermomonospora</taxon>
    </lineage>
</organism>
<dbReference type="InterPro" id="IPR027417">
    <property type="entry name" value="P-loop_NTPase"/>
</dbReference>
<gene>
    <name evidence="5" type="ORF">HNR21_000537</name>
</gene>
<dbReference type="EMBL" id="JACJII010000001">
    <property type="protein sequence ID" value="MBA9001655.1"/>
    <property type="molecule type" value="Genomic_DNA"/>
</dbReference>
<dbReference type="SUPFAM" id="SSF52540">
    <property type="entry name" value="P-loop containing nucleoside triphosphate hydrolases"/>
    <property type="match status" value="1"/>
</dbReference>
<dbReference type="GO" id="GO:0005524">
    <property type="term" value="F:ATP binding"/>
    <property type="evidence" value="ECO:0007669"/>
    <property type="project" value="UniProtKB-KW"/>
</dbReference>
<dbReference type="InterPro" id="IPR041664">
    <property type="entry name" value="AAA_16"/>
</dbReference>
<reference evidence="5 6" key="1">
    <citation type="submission" date="2020-08" db="EMBL/GenBank/DDBJ databases">
        <title>Sequencing the genomes of 1000 actinobacteria strains.</title>
        <authorList>
            <person name="Klenk H.-P."/>
        </authorList>
    </citation>
    <scope>NUCLEOTIDE SEQUENCE [LARGE SCALE GENOMIC DNA]</scope>
    <source>
        <strain evidence="5 6">DSM 45823</strain>
    </source>
</reference>
<evidence type="ECO:0000256" key="3">
    <source>
        <dbReference type="SAM" id="Coils"/>
    </source>
</evidence>
<dbReference type="InterPro" id="IPR036388">
    <property type="entry name" value="WH-like_DNA-bd_sf"/>
</dbReference>
<dbReference type="CDD" id="cd06170">
    <property type="entry name" value="LuxR_C_like"/>
    <property type="match status" value="1"/>
</dbReference>
<keyword evidence="3" id="KW-0175">Coiled coil</keyword>
<dbReference type="PANTHER" id="PTHR16305">
    <property type="entry name" value="TESTICULAR SOLUBLE ADENYLYL CYCLASE"/>
    <property type="match status" value="1"/>
</dbReference>
<dbReference type="AlphaFoldDB" id="A0A7W3MTK4"/>
<keyword evidence="1" id="KW-0547">Nucleotide-binding</keyword>
<name>A0A7W3MTK4_9ACTN</name>
<dbReference type="Gene3D" id="1.25.40.10">
    <property type="entry name" value="Tetratricopeptide repeat domain"/>
    <property type="match status" value="2"/>
</dbReference>
<dbReference type="GO" id="GO:0006355">
    <property type="term" value="P:regulation of DNA-templated transcription"/>
    <property type="evidence" value="ECO:0007669"/>
    <property type="project" value="InterPro"/>
</dbReference>
<dbReference type="SUPFAM" id="SSF48452">
    <property type="entry name" value="TPR-like"/>
    <property type="match status" value="1"/>
</dbReference>
<dbReference type="PROSITE" id="PS50043">
    <property type="entry name" value="HTH_LUXR_2"/>
    <property type="match status" value="1"/>
</dbReference>
<evidence type="ECO:0000313" key="6">
    <source>
        <dbReference type="Proteomes" id="UP000539313"/>
    </source>
</evidence>
<evidence type="ECO:0000256" key="2">
    <source>
        <dbReference type="ARBA" id="ARBA00022840"/>
    </source>
</evidence>
<dbReference type="InterPro" id="IPR016032">
    <property type="entry name" value="Sig_transdc_resp-reg_C-effctor"/>
</dbReference>
<dbReference type="SMART" id="SM00421">
    <property type="entry name" value="HTH_LUXR"/>
    <property type="match status" value="1"/>
</dbReference>
<feature type="domain" description="HTH luxR-type" evidence="4">
    <location>
        <begin position="839"/>
        <end position="904"/>
    </location>
</feature>
<dbReference type="PRINTS" id="PR00038">
    <property type="entry name" value="HTHLUXR"/>
</dbReference>
<dbReference type="InterPro" id="IPR011990">
    <property type="entry name" value="TPR-like_helical_dom_sf"/>
</dbReference>
<dbReference type="SUPFAM" id="SSF46894">
    <property type="entry name" value="C-terminal effector domain of the bipartite response regulators"/>
    <property type="match status" value="1"/>
</dbReference>
<feature type="coiled-coil region" evidence="3">
    <location>
        <begin position="382"/>
        <end position="409"/>
    </location>
</feature>
<dbReference type="RefSeq" id="WP_182703889.1">
    <property type="nucleotide sequence ID" value="NZ_JACJII010000001.1"/>
</dbReference>
<dbReference type="Gene3D" id="3.40.50.300">
    <property type="entry name" value="P-loop containing nucleotide triphosphate hydrolases"/>
    <property type="match status" value="1"/>
</dbReference>
<keyword evidence="5" id="KW-0238">DNA-binding</keyword>
<evidence type="ECO:0000256" key="1">
    <source>
        <dbReference type="ARBA" id="ARBA00022741"/>
    </source>
</evidence>
<protein>
    <submittedName>
        <fullName evidence="5">DNA-binding CsgD family transcriptional regulator/Arc/MetJ-type ribon-helix-helix transcriptional regulator</fullName>
    </submittedName>
</protein>
<keyword evidence="2" id="KW-0067">ATP-binding</keyword>
<dbReference type="Proteomes" id="UP000539313">
    <property type="component" value="Unassembled WGS sequence"/>
</dbReference>
<dbReference type="GO" id="GO:0004016">
    <property type="term" value="F:adenylate cyclase activity"/>
    <property type="evidence" value="ECO:0007669"/>
    <property type="project" value="TreeGrafter"/>
</dbReference>
<evidence type="ECO:0000313" key="5">
    <source>
        <dbReference type="EMBL" id="MBA9001655.1"/>
    </source>
</evidence>
<dbReference type="InterPro" id="IPR000792">
    <property type="entry name" value="Tscrpt_reg_LuxR_C"/>
</dbReference>
<sequence length="906" mass="96506">MLFVGRRELVARIDGDAARGDFRIVVVGGPAGIGKTRLLEHVAARVSGRLVLRGACVELGTEGLPMAPVTAVLRQLAASPGPEELARLLPGVDGLLRLLPEFDAGGRGPEPRARTFDLFAALLRRLSAQRPVLLLIDDLQWADPSTRDLLDVLARTLGPARVLLVAAYRSDDLDRGHPLRPFLAQWGRLPNVHRVELEPLSRAETAELVRRLHPGADERFVERVFRRSGGNPYFAEELARAGGEEMPDTLRDLLLARVQRLPEHARHLVRVASVGGGRVPHGLLAATAGLDEADLLSGLRAAADARVLIPQGDGYAFQHGLFREAVRTELLPAERARLHRAYADALTVDPGLVDPDRHAAELAFHWHGAGVADRALAATLRAAEVADRLHALAERAQLLERALDLWEEVPEPPADVDRLGLFETAIMAAGWAGEGLHALDLIDRALAEADRSREPGRTAMLLAQRGMALAELGRDGAVTAVDEALSLAVPDAGRARVLDLAAAVLTLSGEPARGRDAAREAADLATDTRLETNARITHGWALWELGEYESAAESLRTALDLARRDGDDQAVARAALNLAGTLHDLGRDAEAEEVARTGLEASHRAGLERTLGVRLAARLVAVLTDAGRWPEAETAGRRALALDPPGVQGAELHALLSGLALAQGRMDAAREHLSAARSLQEAAAPVLRQSALLALAENAVPALGEALTGTVQDWSLLATAAQMPELAAEAAKAASSLPTNTPVWSAHATQLAAALGKDAWTDAVTAWDGLRRPFPAARARLRAAEAALASRDRSGAQDLLRTAADQAERLGAEPLLEEIRLLARSSGLPLTDTAPDEAPAIERLGLTEREAEVLRLVAAGKSNRQIGEELFISTKTASVHVSNILAKLNVGSRGEAAALAHRLGLF</sequence>
<dbReference type="GO" id="GO:0005737">
    <property type="term" value="C:cytoplasm"/>
    <property type="evidence" value="ECO:0007669"/>
    <property type="project" value="TreeGrafter"/>
</dbReference>
<evidence type="ECO:0000259" key="4">
    <source>
        <dbReference type="PROSITE" id="PS50043"/>
    </source>
</evidence>
<dbReference type="PANTHER" id="PTHR16305:SF35">
    <property type="entry name" value="TRANSCRIPTIONAL ACTIVATOR DOMAIN"/>
    <property type="match status" value="1"/>
</dbReference>
<dbReference type="Pfam" id="PF00196">
    <property type="entry name" value="GerE"/>
    <property type="match status" value="1"/>
</dbReference>
<dbReference type="GO" id="GO:0003677">
    <property type="term" value="F:DNA binding"/>
    <property type="evidence" value="ECO:0007669"/>
    <property type="project" value="UniProtKB-KW"/>
</dbReference>
<dbReference type="Pfam" id="PF13181">
    <property type="entry name" value="TPR_8"/>
    <property type="match status" value="1"/>
</dbReference>